<feature type="chain" id="PRO_5020912034" description="Phage infection protein" evidence="2">
    <location>
        <begin position="22"/>
        <end position="83"/>
    </location>
</feature>
<gene>
    <name evidence="3" type="ORF">EJA06_020610</name>
</gene>
<evidence type="ECO:0000313" key="4">
    <source>
        <dbReference type="Proteomes" id="UP000282800"/>
    </source>
</evidence>
<evidence type="ECO:0000256" key="2">
    <source>
        <dbReference type="SAM" id="SignalP"/>
    </source>
</evidence>
<name>A0A482UBY7_9PSED</name>
<evidence type="ECO:0008006" key="5">
    <source>
        <dbReference type="Google" id="ProtNLM"/>
    </source>
</evidence>
<feature type="compositionally biased region" description="Polar residues" evidence="1">
    <location>
        <begin position="25"/>
        <end position="38"/>
    </location>
</feature>
<sequence>MKILYAGAIVLSGLFSAAAMADQDQMNTQPQGTNIQQEKTGDDQVRENNTGDKQRMKEEVQDDWREDAEKRRESDVMKPEQRG</sequence>
<evidence type="ECO:0000256" key="1">
    <source>
        <dbReference type="SAM" id="MobiDB-lite"/>
    </source>
</evidence>
<reference evidence="3 4" key="1">
    <citation type="submission" date="2019-01" db="EMBL/GenBank/DDBJ databases">
        <title>High-quality draft genome of. Pseudomonas songnenensis str. L103, a full-fledged denitrifier isolated from 100 meters deep aquifer in a heavily nitrogen fertilized agricultural area.</title>
        <authorList>
            <person name="Liu M."/>
            <person name="Liu B."/>
        </authorList>
    </citation>
    <scope>NUCLEOTIDE SEQUENCE [LARGE SCALE GENOMIC DNA]</scope>
    <source>
        <strain evidence="3 4">L103</strain>
    </source>
</reference>
<dbReference type="Proteomes" id="UP000282800">
    <property type="component" value="Unassembled WGS sequence"/>
</dbReference>
<accession>A0A482UBY7</accession>
<proteinExistence type="predicted"/>
<dbReference type="AlphaFoldDB" id="A0A482UBY7"/>
<comment type="caution">
    <text evidence="3">The sequence shown here is derived from an EMBL/GenBank/DDBJ whole genome shotgun (WGS) entry which is preliminary data.</text>
</comment>
<evidence type="ECO:0000313" key="3">
    <source>
        <dbReference type="EMBL" id="RYJ59891.1"/>
    </source>
</evidence>
<feature type="compositionally biased region" description="Basic and acidic residues" evidence="1">
    <location>
        <begin position="39"/>
        <end position="83"/>
    </location>
</feature>
<organism evidence="3 4">
    <name type="scientific">Pseudomonas songnenensis</name>
    <dbReference type="NCBI Taxonomy" id="1176259"/>
    <lineage>
        <taxon>Bacteria</taxon>
        <taxon>Pseudomonadati</taxon>
        <taxon>Pseudomonadota</taxon>
        <taxon>Gammaproteobacteria</taxon>
        <taxon>Pseudomonadales</taxon>
        <taxon>Pseudomonadaceae</taxon>
        <taxon>Pseudomonas</taxon>
    </lineage>
</organism>
<protein>
    <recommendedName>
        <fullName evidence="5">Phage infection protein</fullName>
    </recommendedName>
</protein>
<dbReference type="RefSeq" id="WP_126190542.1">
    <property type="nucleotide sequence ID" value="NZ_RWYU02000010.1"/>
</dbReference>
<dbReference type="OrthoDB" id="6903276at2"/>
<feature type="region of interest" description="Disordered" evidence="1">
    <location>
        <begin position="25"/>
        <end position="83"/>
    </location>
</feature>
<feature type="signal peptide" evidence="2">
    <location>
        <begin position="1"/>
        <end position="21"/>
    </location>
</feature>
<dbReference type="EMBL" id="RWYU02000010">
    <property type="protein sequence ID" value="RYJ59891.1"/>
    <property type="molecule type" value="Genomic_DNA"/>
</dbReference>
<keyword evidence="2" id="KW-0732">Signal</keyword>